<evidence type="ECO:0008006" key="10">
    <source>
        <dbReference type="Google" id="ProtNLM"/>
    </source>
</evidence>
<keyword evidence="2" id="KW-1003">Cell membrane</keyword>
<organism evidence="8 9">
    <name type="scientific">Candidatus Curtissbacteria bacterium RBG_13_35_7</name>
    <dbReference type="NCBI Taxonomy" id="1797705"/>
    <lineage>
        <taxon>Bacteria</taxon>
        <taxon>Candidatus Curtissiibacteriota</taxon>
    </lineage>
</organism>
<dbReference type="GO" id="GO:0008961">
    <property type="term" value="F:phosphatidylglycerol-prolipoprotein diacylglyceryl transferase activity"/>
    <property type="evidence" value="ECO:0007669"/>
    <property type="project" value="InterPro"/>
</dbReference>
<evidence type="ECO:0000256" key="2">
    <source>
        <dbReference type="ARBA" id="ARBA00022475"/>
    </source>
</evidence>
<evidence type="ECO:0000256" key="5">
    <source>
        <dbReference type="ARBA" id="ARBA00022989"/>
    </source>
</evidence>
<proteinExistence type="inferred from homology"/>
<feature type="transmembrane region" description="Helical" evidence="7">
    <location>
        <begin position="170"/>
        <end position="189"/>
    </location>
</feature>
<dbReference type="AlphaFoldDB" id="A0A1F5G2I8"/>
<keyword evidence="4 7" id="KW-0812">Transmembrane</keyword>
<evidence type="ECO:0000256" key="4">
    <source>
        <dbReference type="ARBA" id="ARBA00022692"/>
    </source>
</evidence>
<keyword evidence="5 7" id="KW-1133">Transmembrane helix</keyword>
<evidence type="ECO:0000256" key="7">
    <source>
        <dbReference type="SAM" id="Phobius"/>
    </source>
</evidence>
<dbReference type="Proteomes" id="UP000176317">
    <property type="component" value="Unassembled WGS sequence"/>
</dbReference>
<dbReference type="EMBL" id="MFAT01000045">
    <property type="protein sequence ID" value="OGD86096.1"/>
    <property type="molecule type" value="Genomic_DNA"/>
</dbReference>
<dbReference type="GO" id="GO:0005886">
    <property type="term" value="C:plasma membrane"/>
    <property type="evidence" value="ECO:0007669"/>
    <property type="project" value="InterPro"/>
</dbReference>
<feature type="transmembrane region" description="Helical" evidence="7">
    <location>
        <begin position="44"/>
        <end position="67"/>
    </location>
</feature>
<gene>
    <name evidence="8" type="ORF">A2164_04105</name>
</gene>
<sequence length="298" mass="34121">MITLSLDINNFVPIILFVILILAVFLALFLFFRAGRHELVDDEILFDTALMAIFGGLIGGRLIDFIFDWQSYGWSIKKLVFFNKYLGFDWYGALIGGAILSYLYLRNKKQIIFWFIMDFACAPVVFALIIVSLGIYFTSQNFLYLGCSLGYLVIFWVLKRLATTKRHDGFFVSVTLILISVLNLALFKFNRSDYYIFDRFNYYLILPTVGLCLGIFLQYFLAKKKIKTDIKSVIALVILGLFKLKRVMTSISEANVVSKSIIILPLSLVKLIANLVKLTGREIYISIGELLNVFGFKK</sequence>
<comment type="caution">
    <text evidence="8">The sequence shown here is derived from an EMBL/GenBank/DDBJ whole genome shotgun (WGS) entry which is preliminary data.</text>
</comment>
<dbReference type="PANTHER" id="PTHR30589">
    <property type="entry name" value="PROLIPOPROTEIN DIACYLGLYCERYL TRANSFERASE"/>
    <property type="match status" value="1"/>
</dbReference>
<protein>
    <recommendedName>
        <fullName evidence="10">Prolipoprotein diacylglyceryl transferase</fullName>
    </recommendedName>
</protein>
<comment type="similarity">
    <text evidence="1">Belongs to the Lgt family.</text>
</comment>
<feature type="transmembrane region" description="Helical" evidence="7">
    <location>
        <begin position="142"/>
        <end position="158"/>
    </location>
</feature>
<dbReference type="GO" id="GO:0042158">
    <property type="term" value="P:lipoprotein biosynthetic process"/>
    <property type="evidence" value="ECO:0007669"/>
    <property type="project" value="InterPro"/>
</dbReference>
<keyword evidence="6 7" id="KW-0472">Membrane</keyword>
<feature type="transmembrane region" description="Helical" evidence="7">
    <location>
        <begin position="87"/>
        <end position="105"/>
    </location>
</feature>
<name>A0A1F5G2I8_9BACT</name>
<feature type="transmembrane region" description="Helical" evidence="7">
    <location>
        <begin position="201"/>
        <end position="221"/>
    </location>
</feature>
<reference evidence="8 9" key="1">
    <citation type="journal article" date="2016" name="Nat. Commun.">
        <title>Thousands of microbial genomes shed light on interconnected biogeochemical processes in an aquifer system.</title>
        <authorList>
            <person name="Anantharaman K."/>
            <person name="Brown C.T."/>
            <person name="Hug L.A."/>
            <person name="Sharon I."/>
            <person name="Castelle C.J."/>
            <person name="Probst A.J."/>
            <person name="Thomas B.C."/>
            <person name="Singh A."/>
            <person name="Wilkins M.J."/>
            <person name="Karaoz U."/>
            <person name="Brodie E.L."/>
            <person name="Williams K.H."/>
            <person name="Hubbard S.S."/>
            <person name="Banfield J.F."/>
        </authorList>
    </citation>
    <scope>NUCLEOTIDE SEQUENCE [LARGE SCALE GENOMIC DNA]</scope>
</reference>
<evidence type="ECO:0000256" key="1">
    <source>
        <dbReference type="ARBA" id="ARBA00007150"/>
    </source>
</evidence>
<dbReference type="Pfam" id="PF01790">
    <property type="entry name" value="LGT"/>
    <property type="match status" value="1"/>
</dbReference>
<evidence type="ECO:0000256" key="3">
    <source>
        <dbReference type="ARBA" id="ARBA00022679"/>
    </source>
</evidence>
<evidence type="ECO:0000256" key="6">
    <source>
        <dbReference type="ARBA" id="ARBA00023136"/>
    </source>
</evidence>
<dbReference type="InterPro" id="IPR001640">
    <property type="entry name" value="Lgt"/>
</dbReference>
<feature type="transmembrane region" description="Helical" evidence="7">
    <location>
        <begin position="112"/>
        <end position="136"/>
    </location>
</feature>
<evidence type="ECO:0000313" key="8">
    <source>
        <dbReference type="EMBL" id="OGD86096.1"/>
    </source>
</evidence>
<accession>A0A1F5G2I8</accession>
<evidence type="ECO:0000313" key="9">
    <source>
        <dbReference type="Proteomes" id="UP000176317"/>
    </source>
</evidence>
<dbReference type="PANTHER" id="PTHR30589:SF0">
    <property type="entry name" value="PHOSPHATIDYLGLYCEROL--PROLIPOPROTEIN DIACYLGLYCERYL TRANSFERASE"/>
    <property type="match status" value="1"/>
</dbReference>
<keyword evidence="3" id="KW-0808">Transferase</keyword>
<feature type="transmembrane region" description="Helical" evidence="7">
    <location>
        <begin position="12"/>
        <end position="32"/>
    </location>
</feature>